<dbReference type="OrthoDB" id="5862080at2759"/>
<name>A0A0N4VA81_ENTVE</name>
<dbReference type="EMBL" id="UXUI01008685">
    <property type="protein sequence ID" value="VDD92135.1"/>
    <property type="molecule type" value="Genomic_DNA"/>
</dbReference>
<dbReference type="AlphaFoldDB" id="A0A0N4VA81"/>
<keyword evidence="2" id="KW-1185">Reference proteome</keyword>
<reference evidence="3" key="1">
    <citation type="submission" date="2017-02" db="UniProtKB">
        <authorList>
            <consortium name="WormBaseParasite"/>
        </authorList>
    </citation>
    <scope>IDENTIFICATION</scope>
</reference>
<evidence type="ECO:0000313" key="2">
    <source>
        <dbReference type="Proteomes" id="UP000274131"/>
    </source>
</evidence>
<evidence type="ECO:0000313" key="3">
    <source>
        <dbReference type="WBParaSite" id="EVEC_0000736501-mRNA-1"/>
    </source>
</evidence>
<reference evidence="1 2" key="2">
    <citation type="submission" date="2018-10" db="EMBL/GenBank/DDBJ databases">
        <authorList>
            <consortium name="Pathogen Informatics"/>
        </authorList>
    </citation>
    <scope>NUCLEOTIDE SEQUENCE [LARGE SCALE GENOMIC DNA]</scope>
</reference>
<organism evidence="3">
    <name type="scientific">Enterobius vermicularis</name>
    <name type="common">Human pinworm</name>
    <dbReference type="NCBI Taxonomy" id="51028"/>
    <lineage>
        <taxon>Eukaryota</taxon>
        <taxon>Metazoa</taxon>
        <taxon>Ecdysozoa</taxon>
        <taxon>Nematoda</taxon>
        <taxon>Chromadorea</taxon>
        <taxon>Rhabditida</taxon>
        <taxon>Spirurina</taxon>
        <taxon>Oxyuridomorpha</taxon>
        <taxon>Oxyuroidea</taxon>
        <taxon>Oxyuridae</taxon>
        <taxon>Enterobius</taxon>
    </lineage>
</organism>
<dbReference type="WBParaSite" id="EVEC_0000736501-mRNA-1">
    <property type="protein sequence ID" value="EVEC_0000736501-mRNA-1"/>
    <property type="gene ID" value="EVEC_0000736501"/>
</dbReference>
<sequence length="94" mass="10678">MHTFEPNAVVSLNLAAPPQRLYSLIYTFIYTLKRSSTFTIRKCDSNVEECYMLHARRSAATLLPLIRQYVVPGTTIVSGQWAAYSTIKDMPEGY</sequence>
<protein>
    <submittedName>
        <fullName evidence="3">DDE_Tnp_IS1595 domain-containing protein</fullName>
    </submittedName>
</protein>
<accession>A0A0N4VA81</accession>
<gene>
    <name evidence="1" type="ORF">EVEC_LOCUS6886</name>
</gene>
<dbReference type="Proteomes" id="UP000274131">
    <property type="component" value="Unassembled WGS sequence"/>
</dbReference>
<proteinExistence type="predicted"/>
<evidence type="ECO:0000313" key="1">
    <source>
        <dbReference type="EMBL" id="VDD92135.1"/>
    </source>
</evidence>